<evidence type="ECO:0000259" key="8">
    <source>
        <dbReference type="Pfam" id="PF21459"/>
    </source>
</evidence>
<evidence type="ECO:0000313" key="10">
    <source>
        <dbReference type="Proteomes" id="UP000694563"/>
    </source>
</evidence>
<dbReference type="InterPro" id="IPR017393">
    <property type="entry name" value="Sfh1/SNF5"/>
</dbReference>
<dbReference type="Proteomes" id="UP000694563">
    <property type="component" value="Chromosome 18"/>
</dbReference>
<evidence type="ECO:0000256" key="3">
    <source>
        <dbReference type="ARBA" id="ARBA00023015"/>
    </source>
</evidence>
<name>A0A8C3V7Q9_CATUS</name>
<reference evidence="9" key="1">
    <citation type="submission" date="2020-10" db="EMBL/GenBank/DDBJ databases">
        <title>Catharus ustulatus (Swainson's thrush) genome, bCatUst1, primary haplotype v2.</title>
        <authorList>
            <person name="Delmore K."/>
            <person name="Vafadar M."/>
            <person name="Formenti G."/>
            <person name="Chow W."/>
            <person name="Pelan S."/>
            <person name="Howe K."/>
            <person name="Rhie A."/>
            <person name="Mountcastle J."/>
            <person name="Haase B."/>
            <person name="Fedrigo O."/>
            <person name="Jarvis E.D."/>
        </authorList>
    </citation>
    <scope>NUCLEOTIDE SEQUENCE [LARGE SCALE GENOMIC DNA]</scope>
</reference>
<protein>
    <submittedName>
        <fullName evidence="9">SWI/SNF related, matrix associated, actin dependent regulator of chromatin, subfamily b, member 1</fullName>
    </submittedName>
</protein>
<comment type="subcellular location">
    <subcellularLocation>
        <location evidence="1">Nucleus</location>
    </subcellularLocation>
</comment>
<sequence>MMMMALSKTFGQKPVKFQLEEDGEFYMIGSEVGNYLRMFRGSLYKRYPSLWRRLATVEERKKIVASSHGEKMSKHPQSYHGYTTLATSVTLLKASEVEEILDGNDEKYKAVSISTEPPTYLREQKAKRNNQWVPTLPNSSHHLDAVPCSTTINRNRMGRDKKRTFPLCYQNNMLPGETLTWRFLLMTPEMFSEILCDDLDLNPLTFVPAIASAIRQQIESYPTDSILEDQSDQRVIIKLNIHVGNISLVDQFEWDMSEKENSPEKFALKLCSELGLGGEFVTTIAYSIRGQLSWHQKTYAFSENPLPTVEIAIRNTGDADQWCPLLETLTDAEMEKKIRDQDRNTRRMRRLANTAPAW</sequence>
<dbReference type="GO" id="GO:0006338">
    <property type="term" value="P:chromatin remodeling"/>
    <property type="evidence" value="ECO:0007669"/>
    <property type="project" value="InterPro"/>
</dbReference>
<accession>A0A8C3V7Q9</accession>
<dbReference type="GO" id="GO:0003677">
    <property type="term" value="F:DNA binding"/>
    <property type="evidence" value="ECO:0007669"/>
    <property type="project" value="UniProtKB-KW"/>
</dbReference>
<evidence type="ECO:0000256" key="5">
    <source>
        <dbReference type="ARBA" id="ARBA00023159"/>
    </source>
</evidence>
<keyword evidence="6" id="KW-0804">Transcription</keyword>
<dbReference type="InterPro" id="IPR006939">
    <property type="entry name" value="SNF5"/>
</dbReference>
<dbReference type="PIRSF" id="PIRSF038126">
    <property type="entry name" value="SWI_SNF"/>
    <property type="match status" value="1"/>
</dbReference>
<evidence type="ECO:0000256" key="1">
    <source>
        <dbReference type="ARBA" id="ARBA00004123"/>
    </source>
</evidence>
<evidence type="ECO:0000313" key="9">
    <source>
        <dbReference type="Ensembl" id="ENSCUSP00005026423.1"/>
    </source>
</evidence>
<comment type="similarity">
    <text evidence="2">Belongs to the SNF5 family.</text>
</comment>
<organism evidence="9 10">
    <name type="scientific">Catharus ustulatus</name>
    <name type="common">Russet-backed thrush</name>
    <name type="synonym">Hylocichla ustulatus</name>
    <dbReference type="NCBI Taxonomy" id="91951"/>
    <lineage>
        <taxon>Eukaryota</taxon>
        <taxon>Metazoa</taxon>
        <taxon>Chordata</taxon>
        <taxon>Craniata</taxon>
        <taxon>Vertebrata</taxon>
        <taxon>Euteleostomi</taxon>
        <taxon>Archelosauria</taxon>
        <taxon>Archosauria</taxon>
        <taxon>Dinosauria</taxon>
        <taxon>Saurischia</taxon>
        <taxon>Theropoda</taxon>
        <taxon>Coelurosauria</taxon>
        <taxon>Aves</taxon>
        <taxon>Neognathae</taxon>
        <taxon>Neoaves</taxon>
        <taxon>Telluraves</taxon>
        <taxon>Australaves</taxon>
        <taxon>Passeriformes</taxon>
        <taxon>Turdidae</taxon>
        <taxon>Catharus</taxon>
    </lineage>
</organism>
<feature type="domain" description="SWI/SNF Subunit INI1 DNA binding" evidence="8">
    <location>
        <begin position="13"/>
        <end position="105"/>
    </location>
</feature>
<dbReference type="CDD" id="cd21086">
    <property type="entry name" value="WH_NTD_SMARCB1"/>
    <property type="match status" value="1"/>
</dbReference>
<dbReference type="PANTHER" id="PTHR10019">
    <property type="entry name" value="SNF5"/>
    <property type="match status" value="1"/>
</dbReference>
<evidence type="ECO:0000256" key="7">
    <source>
        <dbReference type="ARBA" id="ARBA00023242"/>
    </source>
</evidence>
<reference evidence="9" key="3">
    <citation type="submission" date="2025-09" db="UniProtKB">
        <authorList>
            <consortium name="Ensembl"/>
        </authorList>
    </citation>
    <scope>IDENTIFICATION</scope>
</reference>
<gene>
    <name evidence="9" type="primary">SMARCB1</name>
</gene>
<dbReference type="GO" id="GO:0000228">
    <property type="term" value="C:nuclear chromosome"/>
    <property type="evidence" value="ECO:0007669"/>
    <property type="project" value="InterPro"/>
</dbReference>
<keyword evidence="3" id="KW-0805">Transcription regulation</keyword>
<proteinExistence type="inferred from homology"/>
<dbReference type="Ensembl" id="ENSCUST00005027355.1">
    <property type="protein sequence ID" value="ENSCUSP00005026423.1"/>
    <property type="gene ID" value="ENSCUSG00005016367.1"/>
</dbReference>
<dbReference type="Pfam" id="PF21459">
    <property type="entry name" value="INI1_DNA-bd"/>
    <property type="match status" value="1"/>
</dbReference>
<keyword evidence="7" id="KW-0539">Nucleus</keyword>
<evidence type="ECO:0000256" key="6">
    <source>
        <dbReference type="ARBA" id="ARBA00023163"/>
    </source>
</evidence>
<dbReference type="AlphaFoldDB" id="A0A8C3V7Q9"/>
<reference evidence="9" key="2">
    <citation type="submission" date="2025-08" db="UniProtKB">
        <authorList>
            <consortium name="Ensembl"/>
        </authorList>
    </citation>
    <scope>IDENTIFICATION</scope>
</reference>
<keyword evidence="10" id="KW-1185">Reference proteome</keyword>
<keyword evidence="4" id="KW-0238">DNA-binding</keyword>
<keyword evidence="5" id="KW-0010">Activator</keyword>
<evidence type="ECO:0000256" key="4">
    <source>
        <dbReference type="ARBA" id="ARBA00023125"/>
    </source>
</evidence>
<dbReference type="Pfam" id="PF04855">
    <property type="entry name" value="SNF5"/>
    <property type="match status" value="1"/>
</dbReference>
<evidence type="ECO:0000256" key="2">
    <source>
        <dbReference type="ARBA" id="ARBA00010239"/>
    </source>
</evidence>
<dbReference type="InterPro" id="IPR048664">
    <property type="entry name" value="INI1_DNA-bd"/>
</dbReference>